<comment type="caution">
    <text evidence="5">The sequence shown here is derived from an EMBL/GenBank/DDBJ whole genome shotgun (WGS) entry which is preliminary data.</text>
</comment>
<evidence type="ECO:0000313" key="5">
    <source>
        <dbReference type="EMBL" id="EQD62896.1"/>
    </source>
</evidence>
<dbReference type="AlphaFoldDB" id="T1AQQ0"/>
<dbReference type="SUPFAM" id="SSF143243">
    <property type="entry name" value="Nqo5-like"/>
    <property type="match status" value="1"/>
</dbReference>
<dbReference type="EMBL" id="AUZY01004495">
    <property type="protein sequence ID" value="EQD62896.1"/>
    <property type="molecule type" value="Genomic_DNA"/>
</dbReference>
<dbReference type="PANTHER" id="PTHR43485">
    <property type="entry name" value="HYDROGENASE-4 COMPONENT G"/>
    <property type="match status" value="1"/>
</dbReference>
<dbReference type="PANTHER" id="PTHR43485:SF1">
    <property type="entry name" value="FORMATE HYDROGENLYASE SUBUNIT 5-RELATED"/>
    <property type="match status" value="1"/>
</dbReference>
<dbReference type="InterPro" id="IPR001135">
    <property type="entry name" value="NADH_Q_OxRdtase_suD"/>
</dbReference>
<gene>
    <name evidence="5" type="ORF">B1B_07070</name>
</gene>
<dbReference type="Gene3D" id="1.10.645.10">
    <property type="entry name" value="Cytochrome-c3 Hydrogenase, chain B"/>
    <property type="match status" value="1"/>
</dbReference>
<dbReference type="Pfam" id="PF00329">
    <property type="entry name" value="Complex1_30kDa"/>
    <property type="match status" value="1"/>
</dbReference>
<accession>T1AQQ0</accession>
<feature type="domain" description="NADH:ubiquinone oxidoreductase 30kDa subunit" evidence="3">
    <location>
        <begin position="34"/>
        <end position="145"/>
    </location>
</feature>
<feature type="domain" description="NADH-quinone oxidoreductase subunit D" evidence="4">
    <location>
        <begin position="287"/>
        <end position="442"/>
    </location>
</feature>
<keyword evidence="2" id="KW-0520">NAD</keyword>
<dbReference type="Pfam" id="PF00374">
    <property type="entry name" value="NiFeSe_Hases"/>
    <property type="match status" value="1"/>
</dbReference>
<protein>
    <submittedName>
        <fullName evidence="5">NADH dehydrogenase (Ubiquinone) 30 kDa subunit</fullName>
    </submittedName>
</protein>
<evidence type="ECO:0000256" key="1">
    <source>
        <dbReference type="ARBA" id="ARBA00023002"/>
    </source>
</evidence>
<organism evidence="5">
    <name type="scientific">mine drainage metagenome</name>
    <dbReference type="NCBI Taxonomy" id="410659"/>
    <lineage>
        <taxon>unclassified sequences</taxon>
        <taxon>metagenomes</taxon>
        <taxon>ecological metagenomes</taxon>
    </lineage>
</organism>
<sequence length="519" mass="56089">MSTLAELLHALECDAALPAAIESGAVLALPLPAARLPHAAHVLARSQAQLAGIVCEQRNGSFALRYPFWLPRGLPWLELVIDVTPGGTVPSISPRLFAADWHEREIEDLFGLIFSNHPFLGNFVLHDEVWPEQAFPMRHDFAATDADGAPSPYQPQQMLQAEGAFLMPVGPVYGGVSEAGQFLLDTLGEEITHCQTRLFYKYRGIEKRAEGMVAADALLLVERMNGTNAFAHALAAAQAIERACDCSVPARAQTLRSFWAELERLRSHAATIAGLCKSTALAVPTSLAYQRVEELLRLSGRHAGHRYLFGLIAAGGLAFDLDDAAARELAAQAQAVARRLADLAEELLFDNSFIDRLEEVGVIDAKVARRYGLVGPVGRAAGHVSDLRREQPYAAYAECTPRVAQAAEGDNLARLRVFLDEAAESARLLSLLATQLPAGAVRGTCATRAGAGLGWTEAPAGASTCFARLDADGRIARLRLMPPAFANWHAYHLAAEHFAFQDFPITLASFGLSMAEQDR</sequence>
<dbReference type="Pfam" id="PF00346">
    <property type="entry name" value="Complex1_49kDa"/>
    <property type="match status" value="1"/>
</dbReference>
<dbReference type="Gene3D" id="3.30.460.80">
    <property type="entry name" value="NADH:ubiquinone oxidoreductase, 30kDa subunit"/>
    <property type="match status" value="1"/>
</dbReference>
<dbReference type="SUPFAM" id="SSF56762">
    <property type="entry name" value="HydB/Nqo4-like"/>
    <property type="match status" value="1"/>
</dbReference>
<dbReference type="InterPro" id="IPR001268">
    <property type="entry name" value="NADH_UbQ_OxRdtase_30kDa_su"/>
</dbReference>
<dbReference type="GO" id="GO:0051287">
    <property type="term" value="F:NAD binding"/>
    <property type="evidence" value="ECO:0007669"/>
    <property type="project" value="InterPro"/>
</dbReference>
<dbReference type="GO" id="GO:0048038">
    <property type="term" value="F:quinone binding"/>
    <property type="evidence" value="ECO:0007669"/>
    <property type="project" value="InterPro"/>
</dbReference>
<evidence type="ECO:0000256" key="2">
    <source>
        <dbReference type="ARBA" id="ARBA00023027"/>
    </source>
</evidence>
<dbReference type="InterPro" id="IPR001501">
    <property type="entry name" value="Ni-dep_hyd_lsu"/>
</dbReference>
<dbReference type="GO" id="GO:0008137">
    <property type="term" value="F:NADH dehydrogenase (ubiquinone) activity"/>
    <property type="evidence" value="ECO:0007669"/>
    <property type="project" value="InterPro"/>
</dbReference>
<keyword evidence="5" id="KW-0830">Ubiquinone</keyword>
<dbReference type="InterPro" id="IPR029014">
    <property type="entry name" value="NiFe-Hase_large"/>
</dbReference>
<dbReference type="InterPro" id="IPR052197">
    <property type="entry name" value="ComplexI_49kDa-like"/>
</dbReference>
<name>T1AQQ0_9ZZZZ</name>
<dbReference type="GO" id="GO:0016151">
    <property type="term" value="F:nickel cation binding"/>
    <property type="evidence" value="ECO:0007669"/>
    <property type="project" value="InterPro"/>
</dbReference>
<reference evidence="5" key="2">
    <citation type="journal article" date="2014" name="ISME J.">
        <title>Microbial stratification in low pH oxic and suboxic macroscopic growths along an acid mine drainage.</title>
        <authorList>
            <person name="Mendez-Garcia C."/>
            <person name="Mesa V."/>
            <person name="Sprenger R.R."/>
            <person name="Richter M."/>
            <person name="Diez M.S."/>
            <person name="Solano J."/>
            <person name="Bargiela R."/>
            <person name="Golyshina O.V."/>
            <person name="Manteca A."/>
            <person name="Ramos J.L."/>
            <person name="Gallego J.R."/>
            <person name="Llorente I."/>
            <person name="Martins Dos Santos V.A."/>
            <person name="Jensen O.N."/>
            <person name="Pelaez A.I."/>
            <person name="Sanchez J."/>
            <person name="Ferrer M."/>
        </authorList>
    </citation>
    <scope>NUCLEOTIDE SEQUENCE</scope>
</reference>
<proteinExistence type="predicted"/>
<dbReference type="GO" id="GO:0016651">
    <property type="term" value="F:oxidoreductase activity, acting on NAD(P)H"/>
    <property type="evidence" value="ECO:0007669"/>
    <property type="project" value="InterPro"/>
</dbReference>
<keyword evidence="1" id="KW-0560">Oxidoreductase</keyword>
<dbReference type="InterPro" id="IPR037232">
    <property type="entry name" value="NADH_quin_OxRdtase_su_C/D-like"/>
</dbReference>
<evidence type="ECO:0000259" key="4">
    <source>
        <dbReference type="Pfam" id="PF00346"/>
    </source>
</evidence>
<evidence type="ECO:0000259" key="3">
    <source>
        <dbReference type="Pfam" id="PF00329"/>
    </source>
</evidence>
<reference evidence="5" key="1">
    <citation type="submission" date="2013-08" db="EMBL/GenBank/DDBJ databases">
        <authorList>
            <person name="Mendez C."/>
            <person name="Richter M."/>
            <person name="Ferrer M."/>
            <person name="Sanchez J."/>
        </authorList>
    </citation>
    <scope>NUCLEOTIDE SEQUENCE</scope>
</reference>